<gene>
    <name evidence="11" type="ORF">ACFFTU_21460</name>
</gene>
<keyword evidence="12" id="KW-1185">Reference proteome</keyword>
<feature type="transmembrane region" description="Helical" evidence="9">
    <location>
        <begin position="67"/>
        <end position="92"/>
    </location>
</feature>
<keyword evidence="8 9" id="KW-0472">Membrane</keyword>
<dbReference type="PANTHER" id="PTHR30009:SF4">
    <property type="entry name" value="PTS SYSTEM N-ACETYLGLUCOSAMINE-SPECIFIC EIICBA COMPONENT"/>
    <property type="match status" value="1"/>
</dbReference>
<feature type="transmembrane region" description="Helical" evidence="9">
    <location>
        <begin position="99"/>
        <end position="118"/>
    </location>
</feature>
<feature type="transmembrane region" description="Helical" evidence="9">
    <location>
        <begin position="138"/>
        <end position="158"/>
    </location>
</feature>
<dbReference type="PANTHER" id="PTHR30009">
    <property type="entry name" value="CYTOCHROME C-TYPE SYNTHESIS PROTEIN AND PTS TRANSMEMBRANE COMPONENT"/>
    <property type="match status" value="1"/>
</dbReference>
<evidence type="ECO:0000256" key="7">
    <source>
        <dbReference type="ARBA" id="ARBA00022989"/>
    </source>
</evidence>
<feature type="transmembrane region" description="Helical" evidence="9">
    <location>
        <begin position="355"/>
        <end position="372"/>
    </location>
</feature>
<keyword evidence="4" id="KW-0762">Sugar transport</keyword>
<dbReference type="InterPro" id="IPR003352">
    <property type="entry name" value="PTS_EIIC"/>
</dbReference>
<keyword evidence="3" id="KW-1003">Cell membrane</keyword>
<dbReference type="RefSeq" id="WP_345222589.1">
    <property type="nucleotide sequence ID" value="NZ_BAAAXE010000013.1"/>
</dbReference>
<feature type="transmembrane region" description="Helical" evidence="9">
    <location>
        <begin position="30"/>
        <end position="47"/>
    </location>
</feature>
<protein>
    <submittedName>
        <fullName evidence="11">PTS transporter subunit EIIC</fullName>
    </submittedName>
</protein>
<feature type="transmembrane region" description="Helical" evidence="9">
    <location>
        <begin position="378"/>
        <end position="397"/>
    </location>
</feature>
<dbReference type="InterPro" id="IPR050429">
    <property type="entry name" value="PTS_Glucose_EIICBA"/>
</dbReference>
<feature type="transmembrane region" description="Helical" evidence="9">
    <location>
        <begin position="178"/>
        <end position="198"/>
    </location>
</feature>
<feature type="transmembrane region" description="Helical" evidence="9">
    <location>
        <begin position="323"/>
        <end position="348"/>
    </location>
</feature>
<evidence type="ECO:0000256" key="2">
    <source>
        <dbReference type="ARBA" id="ARBA00022448"/>
    </source>
</evidence>
<evidence type="ECO:0000313" key="11">
    <source>
        <dbReference type="EMBL" id="MFB9522518.1"/>
    </source>
</evidence>
<accession>A0ABV5PID1</accession>
<keyword evidence="6 9" id="KW-0812">Transmembrane</keyword>
<evidence type="ECO:0000313" key="12">
    <source>
        <dbReference type="Proteomes" id="UP001589718"/>
    </source>
</evidence>
<evidence type="ECO:0000256" key="8">
    <source>
        <dbReference type="ARBA" id="ARBA00023136"/>
    </source>
</evidence>
<evidence type="ECO:0000256" key="1">
    <source>
        <dbReference type="ARBA" id="ARBA00004651"/>
    </source>
</evidence>
<evidence type="ECO:0000259" key="10">
    <source>
        <dbReference type="PROSITE" id="PS51103"/>
    </source>
</evidence>
<evidence type="ECO:0000256" key="9">
    <source>
        <dbReference type="SAM" id="Phobius"/>
    </source>
</evidence>
<dbReference type="Proteomes" id="UP001589718">
    <property type="component" value="Unassembled WGS sequence"/>
</dbReference>
<evidence type="ECO:0000256" key="6">
    <source>
        <dbReference type="ARBA" id="ARBA00022692"/>
    </source>
</evidence>
<dbReference type="Pfam" id="PF02378">
    <property type="entry name" value="PTS_EIIC"/>
    <property type="match status" value="1"/>
</dbReference>
<keyword evidence="7 9" id="KW-1133">Transmembrane helix</keyword>
<evidence type="ECO:0000256" key="3">
    <source>
        <dbReference type="ARBA" id="ARBA00022475"/>
    </source>
</evidence>
<feature type="transmembrane region" description="Helical" evidence="9">
    <location>
        <begin position="273"/>
        <end position="293"/>
    </location>
</feature>
<dbReference type="EMBL" id="JBHMCR010000010">
    <property type="protein sequence ID" value="MFB9522518.1"/>
    <property type="molecule type" value="Genomic_DNA"/>
</dbReference>
<evidence type="ECO:0000256" key="5">
    <source>
        <dbReference type="ARBA" id="ARBA00022683"/>
    </source>
</evidence>
<reference evidence="11 12" key="1">
    <citation type="submission" date="2024-09" db="EMBL/GenBank/DDBJ databases">
        <authorList>
            <person name="Sun Q."/>
            <person name="Mori K."/>
        </authorList>
    </citation>
    <scope>NUCLEOTIDE SEQUENCE [LARGE SCALE GENOMIC DNA]</scope>
    <source>
        <strain evidence="11 12">JCM 4362</strain>
    </source>
</reference>
<name>A0ABV5PID1_STRCM</name>
<proteinExistence type="predicted"/>
<evidence type="ECO:0000256" key="4">
    <source>
        <dbReference type="ARBA" id="ARBA00022597"/>
    </source>
</evidence>
<feature type="domain" description="PTS EIIC type-1" evidence="10">
    <location>
        <begin position="17"/>
        <end position="409"/>
    </location>
</feature>
<dbReference type="InterPro" id="IPR013013">
    <property type="entry name" value="PTS_EIIC_1"/>
</dbReference>
<sequence length="422" mass="44614">MPKASAAAPAAEKKKGAGVMSVMQRIGRSLMLPVAVLPAGALLIRLGQPDMLGRESFGAFVNKIATFMAAGGDAIIGNMAILFAVGIAIGFAKKSDGSTALAAVAGYLVFQKVLATFTDSNLPKVAAVVEGKIVMNEAPVNAGVLGGVVMGLIVALLYQKFYRTKLPDWAGFFGGRRLVPILSSFAGLVVGIVFGYIWPVLGSALHNFGEWLVGSGAVGAGIFGVANRALIPVGMHHLLNSFPWFQAGEFDGKHGDIARFLAGDPNAGQFMTGFFPIMMFALPAACLAIVHCARPERRKIVGGMMFSLALTAFVTGVTEPIEFTFMFLAPALYAVHAVLTGVSMALTWALGMKDGFGFSAGAIDFLLNLGIATKPWMLVLVGLCFAVVYYFLFRFAITKFNIPTPGRESDEELAELQKAEAK</sequence>
<organism evidence="11 12">
    <name type="scientific">Streptomyces cremeus</name>
    <dbReference type="NCBI Taxonomy" id="66881"/>
    <lineage>
        <taxon>Bacteria</taxon>
        <taxon>Bacillati</taxon>
        <taxon>Actinomycetota</taxon>
        <taxon>Actinomycetes</taxon>
        <taxon>Kitasatosporales</taxon>
        <taxon>Streptomycetaceae</taxon>
        <taxon>Streptomyces</taxon>
    </lineage>
</organism>
<comment type="caution">
    <text evidence="11">The sequence shown here is derived from an EMBL/GenBank/DDBJ whole genome shotgun (WGS) entry which is preliminary data.</text>
</comment>
<keyword evidence="5" id="KW-0598">Phosphotransferase system</keyword>
<comment type="subcellular location">
    <subcellularLocation>
        <location evidence="1">Cell membrane</location>
        <topology evidence="1">Multi-pass membrane protein</topology>
    </subcellularLocation>
</comment>
<keyword evidence="2" id="KW-0813">Transport</keyword>
<feature type="transmembrane region" description="Helical" evidence="9">
    <location>
        <begin position="300"/>
        <end position="317"/>
    </location>
</feature>
<dbReference type="PROSITE" id="PS51103">
    <property type="entry name" value="PTS_EIIC_TYPE_1"/>
    <property type="match status" value="1"/>
</dbReference>